<dbReference type="InterPro" id="IPR009339">
    <property type="entry name" value="DUF998"/>
</dbReference>
<protein>
    <submittedName>
        <fullName evidence="2">DUF998 domain-containing protein</fullName>
    </submittedName>
</protein>
<evidence type="ECO:0000256" key="1">
    <source>
        <dbReference type="SAM" id="Phobius"/>
    </source>
</evidence>
<dbReference type="Pfam" id="PF06197">
    <property type="entry name" value="DUF998"/>
    <property type="match status" value="1"/>
</dbReference>
<reference evidence="2 3" key="1">
    <citation type="submission" date="2023-02" db="EMBL/GenBank/DDBJ databases">
        <title>Genome sequence of Lacticaseibacillus sp. KACC 23028.</title>
        <authorList>
            <person name="Kim S."/>
            <person name="Heo J."/>
            <person name="Kwon S.-W."/>
        </authorList>
    </citation>
    <scope>NUCLEOTIDE SEQUENCE [LARGE SCALE GENOMIC DNA]</scope>
    <source>
        <strain evidence="2 3">KACC 23028</strain>
    </source>
</reference>
<organism evidence="2 3">
    <name type="scientific">Lacticaseibacillus pabuli</name>
    <dbReference type="NCBI Taxonomy" id="3025672"/>
    <lineage>
        <taxon>Bacteria</taxon>
        <taxon>Bacillati</taxon>
        <taxon>Bacillota</taxon>
        <taxon>Bacilli</taxon>
        <taxon>Lactobacillales</taxon>
        <taxon>Lactobacillaceae</taxon>
        <taxon>Lacticaseibacillus</taxon>
    </lineage>
</organism>
<feature type="transmembrane region" description="Helical" evidence="1">
    <location>
        <begin position="65"/>
        <end position="87"/>
    </location>
</feature>
<gene>
    <name evidence="2" type="ORF">PQ472_07190</name>
</gene>
<feature type="transmembrane region" description="Helical" evidence="1">
    <location>
        <begin position="94"/>
        <end position="114"/>
    </location>
</feature>
<keyword evidence="1" id="KW-1133">Transmembrane helix</keyword>
<feature type="transmembrane region" description="Helical" evidence="1">
    <location>
        <begin position="126"/>
        <end position="149"/>
    </location>
</feature>
<sequence length="226" mass="24676">MNTNRIKLGSLGLALGALVFWITEFITAAAWSHPAYSYTYDFISNLGVRGPSVLFGQTMISPLSWLMNLGFMSFGVLIFIGILNLPLTNNWRRWVLVGLAVALMIGGILVGYFHGSGEALIDGTGMYHSLGAFVAFTAGNCLMIALGRLKLDLLQSNRVRKLLVILGIIGLLGMFSYLGAIIFSADNHPLIIIGLIERTAVYPILIGSLMTGYQLRRESREAPHQV</sequence>
<dbReference type="RefSeq" id="WP_274258672.1">
    <property type="nucleotide sequence ID" value="NZ_CP117884.1"/>
</dbReference>
<evidence type="ECO:0000313" key="3">
    <source>
        <dbReference type="Proteomes" id="UP001220377"/>
    </source>
</evidence>
<keyword evidence="1" id="KW-0812">Transmembrane</keyword>
<name>A0ABY7WQR7_9LACO</name>
<keyword evidence="1" id="KW-0472">Membrane</keyword>
<dbReference type="Proteomes" id="UP001220377">
    <property type="component" value="Chromosome"/>
</dbReference>
<accession>A0ABY7WQR7</accession>
<evidence type="ECO:0000313" key="2">
    <source>
        <dbReference type="EMBL" id="WDF81713.1"/>
    </source>
</evidence>
<feature type="transmembrane region" description="Helical" evidence="1">
    <location>
        <begin position="161"/>
        <end position="184"/>
    </location>
</feature>
<keyword evidence="3" id="KW-1185">Reference proteome</keyword>
<dbReference type="EMBL" id="CP117884">
    <property type="protein sequence ID" value="WDF81713.1"/>
    <property type="molecule type" value="Genomic_DNA"/>
</dbReference>
<feature type="transmembrane region" description="Helical" evidence="1">
    <location>
        <begin position="190"/>
        <end position="210"/>
    </location>
</feature>
<proteinExistence type="predicted"/>